<dbReference type="PANTHER" id="PTHR23300:SF0">
    <property type="entry name" value="METHANETHIOL OXIDASE"/>
    <property type="match status" value="1"/>
</dbReference>
<evidence type="ECO:0000256" key="2">
    <source>
        <dbReference type="ARBA" id="ARBA00023266"/>
    </source>
</evidence>
<evidence type="ECO:0000313" key="4">
    <source>
        <dbReference type="Proteomes" id="UP001374535"/>
    </source>
</evidence>
<dbReference type="EMBL" id="CP144695">
    <property type="protein sequence ID" value="WVZ08963.1"/>
    <property type="molecule type" value="Genomic_DNA"/>
</dbReference>
<dbReference type="SUPFAM" id="SSF50969">
    <property type="entry name" value="YVTN repeat-like/Quinoprotein amine dehydrogenase"/>
    <property type="match status" value="1"/>
</dbReference>
<evidence type="ECO:0000256" key="1">
    <source>
        <dbReference type="ARBA" id="ARBA00005606"/>
    </source>
</evidence>
<sequence>MPGLITDFLISLDDRFLYFVNWLHGDIRQYNIEDVKNPKLTGQVWVGGLIQKGSPIVAVTDDGETWQAEVPEIQGSLLSVHINSKGKKLRAGPQMIQLSLDGKRLYATNSLFSTWDKQFYPDLVQQGSHIIQIDVDTEKGGLKINPNFFVDFGTEPHGPSLAHEMRYPGGDCTSDIWI</sequence>
<keyword evidence="2" id="KW-0711">Selenium</keyword>
<dbReference type="Pfam" id="PF05694">
    <property type="entry name" value="SBP56"/>
    <property type="match status" value="1"/>
</dbReference>
<dbReference type="Proteomes" id="UP001374535">
    <property type="component" value="Chromosome 6"/>
</dbReference>
<accession>A0AAQ3NJ06</accession>
<name>A0AAQ3NJ06_VIGMU</name>
<protein>
    <recommendedName>
        <fullName evidence="5">Selenium-binding protein</fullName>
    </recommendedName>
</protein>
<keyword evidence="4" id="KW-1185">Reference proteome</keyword>
<gene>
    <name evidence="3" type="ORF">V8G54_022309</name>
</gene>
<proteinExistence type="inferred from homology"/>
<evidence type="ECO:0008006" key="5">
    <source>
        <dbReference type="Google" id="ProtNLM"/>
    </source>
</evidence>
<dbReference type="AlphaFoldDB" id="A0AAQ3NJ06"/>
<dbReference type="InterPro" id="IPR011044">
    <property type="entry name" value="Quino_amine_DH_bsu"/>
</dbReference>
<evidence type="ECO:0000313" key="3">
    <source>
        <dbReference type="EMBL" id="WVZ08963.1"/>
    </source>
</evidence>
<dbReference type="InterPro" id="IPR008826">
    <property type="entry name" value="Se-bd"/>
</dbReference>
<organism evidence="3 4">
    <name type="scientific">Vigna mungo</name>
    <name type="common">Black gram</name>
    <name type="synonym">Phaseolus mungo</name>
    <dbReference type="NCBI Taxonomy" id="3915"/>
    <lineage>
        <taxon>Eukaryota</taxon>
        <taxon>Viridiplantae</taxon>
        <taxon>Streptophyta</taxon>
        <taxon>Embryophyta</taxon>
        <taxon>Tracheophyta</taxon>
        <taxon>Spermatophyta</taxon>
        <taxon>Magnoliopsida</taxon>
        <taxon>eudicotyledons</taxon>
        <taxon>Gunneridae</taxon>
        <taxon>Pentapetalae</taxon>
        <taxon>rosids</taxon>
        <taxon>fabids</taxon>
        <taxon>Fabales</taxon>
        <taxon>Fabaceae</taxon>
        <taxon>Papilionoideae</taxon>
        <taxon>50 kb inversion clade</taxon>
        <taxon>NPAAA clade</taxon>
        <taxon>indigoferoid/millettioid clade</taxon>
        <taxon>Phaseoleae</taxon>
        <taxon>Vigna</taxon>
    </lineage>
</organism>
<dbReference type="GO" id="GO:0008430">
    <property type="term" value="F:selenium binding"/>
    <property type="evidence" value="ECO:0007669"/>
    <property type="project" value="InterPro"/>
</dbReference>
<dbReference type="PANTHER" id="PTHR23300">
    <property type="entry name" value="METHANETHIOL OXIDASE"/>
    <property type="match status" value="1"/>
</dbReference>
<reference evidence="3 4" key="1">
    <citation type="journal article" date="2023" name="Life. Sci Alliance">
        <title>Evolutionary insights into 3D genome organization and epigenetic landscape of Vigna mungo.</title>
        <authorList>
            <person name="Junaid A."/>
            <person name="Singh B."/>
            <person name="Bhatia S."/>
        </authorList>
    </citation>
    <scope>NUCLEOTIDE SEQUENCE [LARGE SCALE GENOMIC DNA]</scope>
    <source>
        <strain evidence="3">Urdbean</strain>
    </source>
</reference>
<comment type="similarity">
    <text evidence="1">Belongs to the selenium-binding protein family.</text>
</comment>